<organism evidence="2 3">
    <name type="scientific">Funneliformis caledonium</name>
    <dbReference type="NCBI Taxonomy" id="1117310"/>
    <lineage>
        <taxon>Eukaryota</taxon>
        <taxon>Fungi</taxon>
        <taxon>Fungi incertae sedis</taxon>
        <taxon>Mucoromycota</taxon>
        <taxon>Glomeromycotina</taxon>
        <taxon>Glomeromycetes</taxon>
        <taxon>Glomerales</taxon>
        <taxon>Glomeraceae</taxon>
        <taxon>Funneliformis</taxon>
    </lineage>
</organism>
<protein>
    <submittedName>
        <fullName evidence="2">10660_t:CDS:1</fullName>
    </submittedName>
</protein>
<gene>
    <name evidence="2" type="ORF">FCALED_LOCUS80</name>
</gene>
<reference evidence="2" key="1">
    <citation type="submission" date="2021-06" db="EMBL/GenBank/DDBJ databases">
        <authorList>
            <person name="Kallberg Y."/>
            <person name="Tangrot J."/>
            <person name="Rosling A."/>
        </authorList>
    </citation>
    <scope>NUCLEOTIDE SEQUENCE</scope>
    <source>
        <strain evidence="2">UK204</strain>
    </source>
</reference>
<comment type="caution">
    <text evidence="2">The sequence shown here is derived from an EMBL/GenBank/DDBJ whole genome shotgun (WGS) entry which is preliminary data.</text>
</comment>
<evidence type="ECO:0000256" key="1">
    <source>
        <dbReference type="SAM" id="MobiDB-lite"/>
    </source>
</evidence>
<evidence type="ECO:0000313" key="3">
    <source>
        <dbReference type="Proteomes" id="UP000789570"/>
    </source>
</evidence>
<feature type="region of interest" description="Disordered" evidence="1">
    <location>
        <begin position="340"/>
        <end position="363"/>
    </location>
</feature>
<sequence length="371" mass="44985">MPQYVHPNLDDCEFLAPRQVNVDPTTSKVTKTLVWKPEEITLLLEYLSVNFYQWQYNKRDLYKWLSKVVFQDKYSHLKIYSQWTRLHQKYDKERRKTENNWIYFKKPERIWTIEQEILLMELMKQHIDEYIKGQYECLKRIRENHFPQFSVRNVTCKAYNLSNLYKLGKKSRKNKDEKKEQELWAKADEFYPLVDKIKQSRKNWTIEDDILLMNVLKDHVDEYVENRKECLKRINENYFPTKSVKKITDQLESLSPRSHKNKKARLNMKDVTEKDRELWSITDEVFQLIPKKRKELANKVNKVPPKPRKKISKTLLLPKTLKERYRISFDHQNLFNQGQETANVEWPESSDSDSKSPKYVNKAEQLLFKPK</sequence>
<proteinExistence type="predicted"/>
<dbReference type="AlphaFoldDB" id="A0A9N8V1C0"/>
<accession>A0A9N8V1C0</accession>
<dbReference type="Proteomes" id="UP000789570">
    <property type="component" value="Unassembled WGS sequence"/>
</dbReference>
<dbReference type="EMBL" id="CAJVPQ010000005">
    <property type="protein sequence ID" value="CAG8436150.1"/>
    <property type="molecule type" value="Genomic_DNA"/>
</dbReference>
<evidence type="ECO:0000313" key="2">
    <source>
        <dbReference type="EMBL" id="CAG8436150.1"/>
    </source>
</evidence>
<name>A0A9N8V1C0_9GLOM</name>
<keyword evidence="3" id="KW-1185">Reference proteome</keyword>
<dbReference type="OrthoDB" id="2357460at2759"/>